<dbReference type="RefSeq" id="WP_184704478.1">
    <property type="nucleotide sequence ID" value="NZ_JACHKZ010000001.1"/>
</dbReference>
<organism evidence="2 3">
    <name type="scientific">Comamonas odontotermitis</name>
    <dbReference type="NCBI Taxonomy" id="379895"/>
    <lineage>
        <taxon>Bacteria</taxon>
        <taxon>Pseudomonadati</taxon>
        <taxon>Pseudomonadota</taxon>
        <taxon>Betaproteobacteria</taxon>
        <taxon>Burkholderiales</taxon>
        <taxon>Comamonadaceae</taxon>
        <taxon>Comamonas</taxon>
    </lineage>
</organism>
<comment type="caution">
    <text evidence="2">The sequence shown here is derived from an EMBL/GenBank/DDBJ whole genome shotgun (WGS) entry which is preliminary data.</text>
</comment>
<evidence type="ECO:0000313" key="3">
    <source>
        <dbReference type="Proteomes" id="UP000562492"/>
    </source>
</evidence>
<keyword evidence="1" id="KW-0472">Membrane</keyword>
<protein>
    <submittedName>
        <fullName evidence="2">Uncharacterized protein</fullName>
    </submittedName>
</protein>
<dbReference type="EMBL" id="JACHKZ010000001">
    <property type="protein sequence ID" value="MBB6576232.1"/>
    <property type="molecule type" value="Genomic_DNA"/>
</dbReference>
<evidence type="ECO:0000256" key="1">
    <source>
        <dbReference type="SAM" id="Phobius"/>
    </source>
</evidence>
<evidence type="ECO:0000313" key="2">
    <source>
        <dbReference type="EMBL" id="MBB6576232.1"/>
    </source>
</evidence>
<proteinExistence type="predicted"/>
<keyword evidence="1" id="KW-0812">Transmembrane</keyword>
<accession>A0ABR6RAQ3</accession>
<feature type="transmembrane region" description="Helical" evidence="1">
    <location>
        <begin position="57"/>
        <end position="81"/>
    </location>
</feature>
<sequence>MELLDGSALRYRLRFVHFWFFNCIHQFHSIVAQGFNGLCALGVGVIGWMTDETVVSLVWHAVAGYCALWMLQWLFNAAYLCSRHNRVLTEHVVQPSPQGLTDWTQTYETLNRWPGVTRVRDYPCIVAVYVGPFEAVVIPRPALPTPKLAPAGLHRCAST</sequence>
<gene>
    <name evidence="2" type="ORF">HNP33_000280</name>
</gene>
<reference evidence="2 3" key="1">
    <citation type="submission" date="2020-08" db="EMBL/GenBank/DDBJ databases">
        <title>Functional genomics of gut bacteria from endangered species of beetles.</title>
        <authorList>
            <person name="Carlos-Shanley C."/>
        </authorList>
    </citation>
    <scope>NUCLEOTIDE SEQUENCE [LARGE SCALE GENOMIC DNA]</scope>
    <source>
        <strain evidence="2 3">S00124</strain>
    </source>
</reference>
<keyword evidence="3" id="KW-1185">Reference proteome</keyword>
<keyword evidence="1" id="KW-1133">Transmembrane helix</keyword>
<dbReference type="Proteomes" id="UP000562492">
    <property type="component" value="Unassembled WGS sequence"/>
</dbReference>
<name>A0ABR6RAQ3_9BURK</name>